<comment type="caution">
    <text evidence="2">The sequence shown here is derived from an EMBL/GenBank/DDBJ whole genome shotgun (WGS) entry which is preliminary data.</text>
</comment>
<name>A0ABQ9U416_SAGOE</name>
<proteinExistence type="predicted"/>
<dbReference type="EMBL" id="JASSZA010000016">
    <property type="protein sequence ID" value="KAK2091813.1"/>
    <property type="molecule type" value="Genomic_DNA"/>
</dbReference>
<evidence type="ECO:0000313" key="2">
    <source>
        <dbReference type="EMBL" id="KAK2091813.1"/>
    </source>
</evidence>
<accession>A0ABQ9U416</accession>
<organism evidence="2 3">
    <name type="scientific">Saguinus oedipus</name>
    <name type="common">Cotton-top tamarin</name>
    <name type="synonym">Oedipomidas oedipus</name>
    <dbReference type="NCBI Taxonomy" id="9490"/>
    <lineage>
        <taxon>Eukaryota</taxon>
        <taxon>Metazoa</taxon>
        <taxon>Chordata</taxon>
        <taxon>Craniata</taxon>
        <taxon>Vertebrata</taxon>
        <taxon>Euteleostomi</taxon>
        <taxon>Mammalia</taxon>
        <taxon>Eutheria</taxon>
        <taxon>Euarchontoglires</taxon>
        <taxon>Primates</taxon>
        <taxon>Haplorrhini</taxon>
        <taxon>Platyrrhini</taxon>
        <taxon>Cebidae</taxon>
        <taxon>Callitrichinae</taxon>
        <taxon>Saguinus</taxon>
    </lineage>
</organism>
<sequence length="102" mass="11378">MGSKMVTSANTWREFRKEDGLYTEYNTVRLPRTAAVQYCSQGSQGSITVYVIESSKMKVQPYQIALELVRSGSRYMGIGDSGLSFEQDPDLLPYSSQNGTGY</sequence>
<reference evidence="2 3" key="1">
    <citation type="submission" date="2023-05" db="EMBL/GenBank/DDBJ databases">
        <title>B98-5 Cell Line De Novo Hybrid Assembly: An Optical Mapping Approach.</title>
        <authorList>
            <person name="Kananen K."/>
            <person name="Auerbach J.A."/>
            <person name="Kautto E."/>
            <person name="Blachly J.S."/>
        </authorList>
    </citation>
    <scope>NUCLEOTIDE SEQUENCE [LARGE SCALE GENOMIC DNA]</scope>
    <source>
        <strain evidence="2">B95-8</strain>
        <tissue evidence="2">Cell line</tissue>
    </source>
</reference>
<evidence type="ECO:0000256" key="1">
    <source>
        <dbReference type="SAM" id="MobiDB-lite"/>
    </source>
</evidence>
<dbReference type="Proteomes" id="UP001266305">
    <property type="component" value="Unassembled WGS sequence"/>
</dbReference>
<gene>
    <name evidence="2" type="ORF">P7K49_031097</name>
</gene>
<keyword evidence="3" id="KW-1185">Reference proteome</keyword>
<protein>
    <submittedName>
        <fullName evidence="2">Uncharacterized protein</fullName>
    </submittedName>
</protein>
<evidence type="ECO:0000313" key="3">
    <source>
        <dbReference type="Proteomes" id="UP001266305"/>
    </source>
</evidence>
<feature type="region of interest" description="Disordered" evidence="1">
    <location>
        <begin position="81"/>
        <end position="102"/>
    </location>
</feature>